<dbReference type="CDD" id="cd00657">
    <property type="entry name" value="Ferritin_like"/>
    <property type="match status" value="1"/>
</dbReference>
<dbReference type="PANTHER" id="PTHR31694:SF26">
    <property type="entry name" value="OS05G0151100 PROTEIN"/>
    <property type="match status" value="1"/>
</dbReference>
<dbReference type="Gene3D" id="1.20.1260.10">
    <property type="match status" value="1"/>
</dbReference>
<feature type="signal peptide" evidence="1">
    <location>
        <begin position="1"/>
        <end position="18"/>
    </location>
</feature>
<gene>
    <name evidence="2" type="ORF">ARMSODRAFT_987148</name>
</gene>
<evidence type="ECO:0000256" key="1">
    <source>
        <dbReference type="SAM" id="SignalP"/>
    </source>
</evidence>
<protein>
    <recommendedName>
        <fullName evidence="4">Ferritin-like domain-containing protein</fullName>
    </recommendedName>
</protein>
<dbReference type="Pfam" id="PF13668">
    <property type="entry name" value="Ferritin_2"/>
    <property type="match status" value="1"/>
</dbReference>
<keyword evidence="3" id="KW-1185">Reference proteome</keyword>
<dbReference type="PANTHER" id="PTHR31694">
    <property type="entry name" value="DESICCATION-LIKE PROTEIN"/>
    <property type="match status" value="1"/>
</dbReference>
<evidence type="ECO:0000313" key="2">
    <source>
        <dbReference type="EMBL" id="PBK73181.1"/>
    </source>
</evidence>
<organism evidence="2 3">
    <name type="scientific">Armillaria solidipes</name>
    <dbReference type="NCBI Taxonomy" id="1076256"/>
    <lineage>
        <taxon>Eukaryota</taxon>
        <taxon>Fungi</taxon>
        <taxon>Dikarya</taxon>
        <taxon>Basidiomycota</taxon>
        <taxon>Agaricomycotina</taxon>
        <taxon>Agaricomycetes</taxon>
        <taxon>Agaricomycetidae</taxon>
        <taxon>Agaricales</taxon>
        <taxon>Marasmiineae</taxon>
        <taxon>Physalacriaceae</taxon>
        <taxon>Armillaria</taxon>
    </lineage>
</organism>
<dbReference type="AlphaFoldDB" id="A0A2H3BQM2"/>
<reference evidence="3" key="1">
    <citation type="journal article" date="2017" name="Nat. Ecol. Evol.">
        <title>Genome expansion and lineage-specific genetic innovations in the forest pathogenic fungi Armillaria.</title>
        <authorList>
            <person name="Sipos G."/>
            <person name="Prasanna A.N."/>
            <person name="Walter M.C."/>
            <person name="O'Connor E."/>
            <person name="Balint B."/>
            <person name="Krizsan K."/>
            <person name="Kiss B."/>
            <person name="Hess J."/>
            <person name="Varga T."/>
            <person name="Slot J."/>
            <person name="Riley R."/>
            <person name="Boka B."/>
            <person name="Rigling D."/>
            <person name="Barry K."/>
            <person name="Lee J."/>
            <person name="Mihaltcheva S."/>
            <person name="LaButti K."/>
            <person name="Lipzen A."/>
            <person name="Waldron R."/>
            <person name="Moloney N.M."/>
            <person name="Sperisen C."/>
            <person name="Kredics L."/>
            <person name="Vagvoelgyi C."/>
            <person name="Patrignani A."/>
            <person name="Fitzpatrick D."/>
            <person name="Nagy I."/>
            <person name="Doyle S."/>
            <person name="Anderson J.B."/>
            <person name="Grigoriev I.V."/>
            <person name="Gueldener U."/>
            <person name="Muensterkoetter M."/>
            <person name="Nagy L.G."/>
        </authorList>
    </citation>
    <scope>NUCLEOTIDE SEQUENCE [LARGE SCALE GENOMIC DNA]</scope>
    <source>
        <strain evidence="3">28-4</strain>
    </source>
</reference>
<name>A0A2H3BQM2_9AGAR</name>
<dbReference type="Proteomes" id="UP000218334">
    <property type="component" value="Unassembled WGS sequence"/>
</dbReference>
<dbReference type="SUPFAM" id="SSF47240">
    <property type="entry name" value="Ferritin-like"/>
    <property type="match status" value="1"/>
</dbReference>
<feature type="chain" id="PRO_5013668868" description="Ferritin-like domain-containing protein" evidence="1">
    <location>
        <begin position="19"/>
        <end position="394"/>
    </location>
</feature>
<dbReference type="InterPro" id="IPR052965">
    <property type="entry name" value="Pigment-catalase-like"/>
</dbReference>
<keyword evidence="1" id="KW-0732">Signal</keyword>
<evidence type="ECO:0008006" key="4">
    <source>
        <dbReference type="Google" id="ProtNLM"/>
    </source>
</evidence>
<dbReference type="STRING" id="1076256.A0A2H3BQM2"/>
<accession>A0A2H3BQM2</accession>
<dbReference type="InterPro" id="IPR009078">
    <property type="entry name" value="Ferritin-like_SF"/>
</dbReference>
<dbReference type="EMBL" id="KZ293421">
    <property type="protein sequence ID" value="PBK73181.1"/>
    <property type="molecule type" value="Genomic_DNA"/>
</dbReference>
<proteinExistence type="predicted"/>
<sequence length="394" mass="39535">MRYSTSILALAAPLAAFAAPARFYAKRSDTDILVLKFADVLEQFESSFYQSALSKFQASDFTAAGFSSPSVPTELLSVIQSDEATHSATLQSALKAAGQQPVTSCTFNFDSALTDVSTMAATARVVENLGVAAYLGAAPLLSDPVLLQAAGSILTVEARHQTVLNLLSGTGSAIPQAFDIGFTPQEVLAVASPFLGDGCDLGVTANPTLTVTNTGAVGPGTLLTFQSSAMNGSSDNLFCQMLVGGAPFSIALPLSACVVPQGIDGPVALFITSDSQPLLNNVRDRATTQLVAGPTMAFVDSSPQTIGQLVRSSVASSASNGSNGTATVTTSTISPDQASSIIASASAETATATVAAATAAVSATNDSGAASTVAIGASANGPSADGKVTVLGFS</sequence>
<evidence type="ECO:0000313" key="3">
    <source>
        <dbReference type="Proteomes" id="UP000218334"/>
    </source>
</evidence>
<dbReference type="InterPro" id="IPR012347">
    <property type="entry name" value="Ferritin-like"/>
</dbReference>